<evidence type="ECO:0000256" key="1">
    <source>
        <dbReference type="SAM" id="Phobius"/>
    </source>
</evidence>
<keyword evidence="1" id="KW-0472">Membrane</keyword>
<protein>
    <recommendedName>
        <fullName evidence="4">DUF805 domain-containing protein</fullName>
    </recommendedName>
</protein>
<proteinExistence type="predicted"/>
<dbReference type="Proteomes" id="UP001589854">
    <property type="component" value="Unassembled WGS sequence"/>
</dbReference>
<dbReference type="RefSeq" id="WP_378937258.1">
    <property type="nucleotide sequence ID" value="NZ_JBHLVO010000023.1"/>
</dbReference>
<sequence>MLKQIRALEDKQLLRGLWWNTGTFAVVFLLLCYLDGDHDYVSFQTAVVILIVVYIPGLLLMLAMYVKADAETSRNRCLAPIPAQILWQSFRMLP</sequence>
<evidence type="ECO:0000313" key="2">
    <source>
        <dbReference type="EMBL" id="MFC0273698.1"/>
    </source>
</evidence>
<name>A0ABV6GJ16_9BACI</name>
<feature type="transmembrane region" description="Helical" evidence="1">
    <location>
        <begin position="43"/>
        <end position="66"/>
    </location>
</feature>
<evidence type="ECO:0000313" key="3">
    <source>
        <dbReference type="Proteomes" id="UP001589854"/>
    </source>
</evidence>
<organism evidence="2 3">
    <name type="scientific">Metabacillus herbersteinensis</name>
    <dbReference type="NCBI Taxonomy" id="283816"/>
    <lineage>
        <taxon>Bacteria</taxon>
        <taxon>Bacillati</taxon>
        <taxon>Bacillota</taxon>
        <taxon>Bacilli</taxon>
        <taxon>Bacillales</taxon>
        <taxon>Bacillaceae</taxon>
        <taxon>Metabacillus</taxon>
    </lineage>
</organism>
<accession>A0ABV6GJ16</accession>
<keyword evidence="1" id="KW-0812">Transmembrane</keyword>
<keyword evidence="1" id="KW-1133">Transmembrane helix</keyword>
<keyword evidence="3" id="KW-1185">Reference proteome</keyword>
<comment type="caution">
    <text evidence="2">The sequence shown here is derived from an EMBL/GenBank/DDBJ whole genome shotgun (WGS) entry which is preliminary data.</text>
</comment>
<gene>
    <name evidence="2" type="ORF">ACFFIX_20110</name>
</gene>
<evidence type="ECO:0008006" key="4">
    <source>
        <dbReference type="Google" id="ProtNLM"/>
    </source>
</evidence>
<reference evidence="2 3" key="1">
    <citation type="submission" date="2024-09" db="EMBL/GenBank/DDBJ databases">
        <authorList>
            <person name="Sun Q."/>
            <person name="Mori K."/>
        </authorList>
    </citation>
    <scope>NUCLEOTIDE SEQUENCE [LARGE SCALE GENOMIC DNA]</scope>
    <source>
        <strain evidence="2 3">CCM 7228</strain>
    </source>
</reference>
<dbReference type="EMBL" id="JBHLVO010000023">
    <property type="protein sequence ID" value="MFC0273698.1"/>
    <property type="molecule type" value="Genomic_DNA"/>
</dbReference>
<feature type="transmembrane region" description="Helical" evidence="1">
    <location>
        <begin position="12"/>
        <end position="31"/>
    </location>
</feature>